<keyword evidence="2" id="KW-1185">Reference proteome</keyword>
<evidence type="ECO:0000313" key="1">
    <source>
        <dbReference type="EMBL" id="KAH6628815.1"/>
    </source>
</evidence>
<evidence type="ECO:0000313" key="2">
    <source>
        <dbReference type="Proteomes" id="UP000724584"/>
    </source>
</evidence>
<sequence length="236" mass="24837">MSAQKVHPTIAKLLAAGGISLADPLPTILAHALHGLAAIKQARDLNEWRSAADPLAAIAGEADRLVAALHLVRDVPELQTPDVKAALLGLTHLATSLSSTLMVMAADSLRVRTPVGGASVARAAEVQAEVRACLEAVLARLGWARREFAVLVGRVYVGVTGGVKEGFWVSRREVVEVGEKVRGVLGVEMVLAERLGARLGEGSEDLIKLNDADAALLGLPQTTSVKIEQWRAGMSD</sequence>
<organism evidence="1 2">
    <name type="scientific">Chaetomium tenue</name>
    <dbReference type="NCBI Taxonomy" id="1854479"/>
    <lineage>
        <taxon>Eukaryota</taxon>
        <taxon>Fungi</taxon>
        <taxon>Dikarya</taxon>
        <taxon>Ascomycota</taxon>
        <taxon>Pezizomycotina</taxon>
        <taxon>Sordariomycetes</taxon>
        <taxon>Sordariomycetidae</taxon>
        <taxon>Sordariales</taxon>
        <taxon>Chaetomiaceae</taxon>
        <taxon>Chaetomium</taxon>
    </lineage>
</organism>
<protein>
    <submittedName>
        <fullName evidence="1">Uncharacterized protein</fullName>
    </submittedName>
</protein>
<proteinExistence type="predicted"/>
<comment type="caution">
    <text evidence="1">The sequence shown here is derived from an EMBL/GenBank/DDBJ whole genome shotgun (WGS) entry which is preliminary data.</text>
</comment>
<dbReference type="Proteomes" id="UP000724584">
    <property type="component" value="Unassembled WGS sequence"/>
</dbReference>
<dbReference type="EMBL" id="JAGIZQ010000005">
    <property type="protein sequence ID" value="KAH6628815.1"/>
    <property type="molecule type" value="Genomic_DNA"/>
</dbReference>
<reference evidence="1 2" key="1">
    <citation type="journal article" date="2021" name="Nat. Commun.">
        <title>Genetic determinants of endophytism in the Arabidopsis root mycobiome.</title>
        <authorList>
            <person name="Mesny F."/>
            <person name="Miyauchi S."/>
            <person name="Thiergart T."/>
            <person name="Pickel B."/>
            <person name="Atanasova L."/>
            <person name="Karlsson M."/>
            <person name="Huettel B."/>
            <person name="Barry K.W."/>
            <person name="Haridas S."/>
            <person name="Chen C."/>
            <person name="Bauer D."/>
            <person name="Andreopoulos W."/>
            <person name="Pangilinan J."/>
            <person name="LaButti K."/>
            <person name="Riley R."/>
            <person name="Lipzen A."/>
            <person name="Clum A."/>
            <person name="Drula E."/>
            <person name="Henrissat B."/>
            <person name="Kohler A."/>
            <person name="Grigoriev I.V."/>
            <person name="Martin F.M."/>
            <person name="Hacquard S."/>
        </authorList>
    </citation>
    <scope>NUCLEOTIDE SEQUENCE [LARGE SCALE GENOMIC DNA]</scope>
    <source>
        <strain evidence="1 2">MPI-SDFR-AT-0079</strain>
    </source>
</reference>
<gene>
    <name evidence="1" type="ORF">F5144DRAFT_604940</name>
</gene>
<accession>A0ACB7P4B6</accession>
<name>A0ACB7P4B6_9PEZI</name>